<name>A0ABV9YSS3_9PSEU</name>
<feature type="domain" description="D-isomer specific 2-hydroxyacid dehydrogenase NAD-binding" evidence="7">
    <location>
        <begin position="112"/>
        <end position="284"/>
    </location>
</feature>
<feature type="domain" description="D-isomer specific 2-hydroxyacid dehydrogenase catalytic" evidence="6">
    <location>
        <begin position="20"/>
        <end position="314"/>
    </location>
</feature>
<comment type="similarity">
    <text evidence="1 5">Belongs to the D-isomer specific 2-hydroxyacid dehydrogenase family.</text>
</comment>
<evidence type="ECO:0000313" key="9">
    <source>
        <dbReference type="Proteomes" id="UP001595947"/>
    </source>
</evidence>
<dbReference type="Pfam" id="PF00389">
    <property type="entry name" value="2-Hacid_dh"/>
    <property type="match status" value="1"/>
</dbReference>
<sequence length="315" mass="33690">MKVAILDDYQQVALSHARWERLDAEITSFDHHLGGPDDVVAALQPFEVAVVMRERTAFPDEVLSRLPNLKLLVTTGPANAAIDTDAAARHGITVAGTGGVDGNEATVEMTWALILAVVRHVPQEDRRIREGGWQQTLGGDLAGRRLGVVGLGGIGKPVAAVAQAFGMDVVAWSRHLDPEDARSVGVTPVTKEELFSTSDVVTIHMKLSEGSRGLVGRDDLALMTPDAVLINTSRGPIVDEDALLEALQAGRIGGAGLDVYGVEPLPEDSPWRSAPRTVLTPHLGYVTSKTYSLMYADAVEDIEEYAAGRPVPRVI</sequence>
<dbReference type="InterPro" id="IPR050857">
    <property type="entry name" value="D-2-hydroxyacid_DH"/>
</dbReference>
<keyword evidence="9" id="KW-1185">Reference proteome</keyword>
<keyword evidence="2" id="KW-0028">Amino-acid biosynthesis</keyword>
<evidence type="ECO:0000256" key="1">
    <source>
        <dbReference type="ARBA" id="ARBA00005854"/>
    </source>
</evidence>
<dbReference type="InterPro" id="IPR006140">
    <property type="entry name" value="D-isomer_DH_NAD-bd"/>
</dbReference>
<accession>A0ABV9YSS3</accession>
<dbReference type="PANTHER" id="PTHR42789">
    <property type="entry name" value="D-ISOMER SPECIFIC 2-HYDROXYACID DEHYDROGENASE FAMILY PROTEIN (AFU_ORTHOLOGUE AFUA_6G10090)"/>
    <property type="match status" value="1"/>
</dbReference>
<dbReference type="Gene3D" id="3.40.50.720">
    <property type="entry name" value="NAD(P)-binding Rossmann-like Domain"/>
    <property type="match status" value="2"/>
</dbReference>
<reference evidence="9" key="1">
    <citation type="journal article" date="2019" name="Int. J. Syst. Evol. Microbiol.">
        <title>The Global Catalogue of Microorganisms (GCM) 10K type strain sequencing project: providing services to taxonomists for standard genome sequencing and annotation.</title>
        <authorList>
            <consortium name="The Broad Institute Genomics Platform"/>
            <consortium name="The Broad Institute Genome Sequencing Center for Infectious Disease"/>
            <person name="Wu L."/>
            <person name="Ma J."/>
        </authorList>
    </citation>
    <scope>NUCLEOTIDE SEQUENCE [LARGE SCALE GENOMIC DNA]</scope>
    <source>
        <strain evidence="9">CGMCC 4.7093</strain>
    </source>
</reference>
<dbReference type="CDD" id="cd12169">
    <property type="entry name" value="PGDH_like_1"/>
    <property type="match status" value="1"/>
</dbReference>
<evidence type="ECO:0000259" key="7">
    <source>
        <dbReference type="Pfam" id="PF02826"/>
    </source>
</evidence>
<evidence type="ECO:0000256" key="4">
    <source>
        <dbReference type="ARBA" id="ARBA00023027"/>
    </source>
</evidence>
<gene>
    <name evidence="8" type="ORF">ACFPBZ_21990</name>
</gene>
<dbReference type="Proteomes" id="UP001595947">
    <property type="component" value="Unassembled WGS sequence"/>
</dbReference>
<evidence type="ECO:0000259" key="6">
    <source>
        <dbReference type="Pfam" id="PF00389"/>
    </source>
</evidence>
<keyword evidence="3 5" id="KW-0560">Oxidoreductase</keyword>
<dbReference type="PROSITE" id="PS00065">
    <property type="entry name" value="D_2_HYDROXYACID_DH_1"/>
    <property type="match status" value="1"/>
</dbReference>
<keyword evidence="4" id="KW-0520">NAD</keyword>
<dbReference type="SUPFAM" id="SSF52283">
    <property type="entry name" value="Formate/glycerate dehydrogenase catalytic domain-like"/>
    <property type="match status" value="1"/>
</dbReference>
<dbReference type="Pfam" id="PF02826">
    <property type="entry name" value="2-Hacid_dh_C"/>
    <property type="match status" value="1"/>
</dbReference>
<dbReference type="SUPFAM" id="SSF51735">
    <property type="entry name" value="NAD(P)-binding Rossmann-fold domains"/>
    <property type="match status" value="1"/>
</dbReference>
<evidence type="ECO:0000256" key="2">
    <source>
        <dbReference type="ARBA" id="ARBA00022605"/>
    </source>
</evidence>
<dbReference type="InterPro" id="IPR029752">
    <property type="entry name" value="D-isomer_DH_CS1"/>
</dbReference>
<dbReference type="EMBL" id="JBHSIV010000028">
    <property type="protein sequence ID" value="MFC5064911.1"/>
    <property type="molecule type" value="Genomic_DNA"/>
</dbReference>
<evidence type="ECO:0000313" key="8">
    <source>
        <dbReference type="EMBL" id="MFC5064911.1"/>
    </source>
</evidence>
<proteinExistence type="inferred from homology"/>
<comment type="caution">
    <text evidence="8">The sequence shown here is derived from an EMBL/GenBank/DDBJ whole genome shotgun (WGS) entry which is preliminary data.</text>
</comment>
<organism evidence="8 9">
    <name type="scientific">Actinomycetospora atypica</name>
    <dbReference type="NCBI Taxonomy" id="1290095"/>
    <lineage>
        <taxon>Bacteria</taxon>
        <taxon>Bacillati</taxon>
        <taxon>Actinomycetota</taxon>
        <taxon>Actinomycetes</taxon>
        <taxon>Pseudonocardiales</taxon>
        <taxon>Pseudonocardiaceae</taxon>
        <taxon>Actinomycetospora</taxon>
    </lineage>
</organism>
<dbReference type="RefSeq" id="WP_378038252.1">
    <property type="nucleotide sequence ID" value="NZ_JBHSIV010000028.1"/>
</dbReference>
<evidence type="ECO:0000256" key="5">
    <source>
        <dbReference type="RuleBase" id="RU003719"/>
    </source>
</evidence>
<protein>
    <submittedName>
        <fullName evidence="8">D-2-hydroxyacid dehydrogenase family protein</fullName>
    </submittedName>
</protein>
<evidence type="ECO:0000256" key="3">
    <source>
        <dbReference type="ARBA" id="ARBA00023002"/>
    </source>
</evidence>
<dbReference type="InterPro" id="IPR006139">
    <property type="entry name" value="D-isomer_2_OHA_DH_cat_dom"/>
</dbReference>
<dbReference type="PANTHER" id="PTHR42789:SF1">
    <property type="entry name" value="D-ISOMER SPECIFIC 2-HYDROXYACID DEHYDROGENASE FAMILY PROTEIN (AFU_ORTHOLOGUE AFUA_6G10090)"/>
    <property type="match status" value="1"/>
</dbReference>
<dbReference type="InterPro" id="IPR036291">
    <property type="entry name" value="NAD(P)-bd_dom_sf"/>
</dbReference>